<evidence type="ECO:0000313" key="1">
    <source>
        <dbReference type="EMBL" id="VUX56182.1"/>
    </source>
</evidence>
<dbReference type="AlphaFoldDB" id="A0A7D9D2D3"/>
<protein>
    <submittedName>
        <fullName evidence="1">Uncharacterized protein</fullName>
    </submittedName>
</protein>
<proteinExistence type="predicted"/>
<accession>A0A7D9D2D3</accession>
<organism evidence="1">
    <name type="scientific">uncultured Woeseiaceae bacterium</name>
    <dbReference type="NCBI Taxonomy" id="1983305"/>
    <lineage>
        <taxon>Bacteria</taxon>
        <taxon>Pseudomonadati</taxon>
        <taxon>Pseudomonadota</taxon>
        <taxon>Gammaproteobacteria</taxon>
        <taxon>Woeseiales</taxon>
        <taxon>Woeseiaceae</taxon>
        <taxon>environmental samples</taxon>
    </lineage>
</organism>
<dbReference type="EMBL" id="LR633967">
    <property type="protein sequence ID" value="VUX56182.1"/>
    <property type="molecule type" value="Genomic_DNA"/>
</dbReference>
<name>A0A7D9D2D3_9GAMM</name>
<gene>
    <name evidence="1" type="ORF">JTBM06_V1_370006</name>
</gene>
<reference evidence="1" key="1">
    <citation type="submission" date="2019-07" db="EMBL/GenBank/DDBJ databases">
        <authorList>
            <person name="Weber M."/>
            <person name="Kostadinov I."/>
            <person name="Kostadinov D I."/>
        </authorList>
    </citation>
    <scope>NUCLEOTIDE SEQUENCE</scope>
    <source>
        <strain evidence="1">Gfbio:sag-sample-m06:053724c1-46a9-4a36-b237-ea2bf867836b</strain>
    </source>
</reference>
<sequence>MLRIDEDGHVDSPEELDGTLASDLVGDWWAPQIKVPD</sequence>